<dbReference type="PANTHER" id="PTHR36932:SF1">
    <property type="entry name" value="CAPSULAR POLYSACCHARIDE BIOSYNTHESIS PROTEIN"/>
    <property type="match status" value="1"/>
</dbReference>
<dbReference type="SUPFAM" id="SSF56801">
    <property type="entry name" value="Acetyl-CoA synthetase-like"/>
    <property type="match status" value="1"/>
</dbReference>
<dbReference type="InterPro" id="IPR053158">
    <property type="entry name" value="CapK_Type1_Caps_Biosynth"/>
</dbReference>
<dbReference type="Gene3D" id="3.40.50.12780">
    <property type="entry name" value="N-terminal domain of ligase-like"/>
    <property type="match status" value="1"/>
</dbReference>
<dbReference type="InterPro" id="IPR042099">
    <property type="entry name" value="ANL_N_sf"/>
</dbReference>
<comment type="caution">
    <text evidence="1">The sequence shown here is derived from an EMBL/GenBank/DDBJ whole genome shotgun (WGS) entry which is preliminary data.</text>
</comment>
<keyword evidence="1" id="KW-0436">Ligase</keyword>
<dbReference type="EMBL" id="QZKU01000075">
    <property type="protein sequence ID" value="RJP20686.1"/>
    <property type="molecule type" value="Genomic_DNA"/>
</dbReference>
<reference evidence="1 2" key="1">
    <citation type="journal article" date="2017" name="ISME J.">
        <title>Energy and carbon metabolisms in a deep terrestrial subsurface fluid microbial community.</title>
        <authorList>
            <person name="Momper L."/>
            <person name="Jungbluth S.P."/>
            <person name="Lee M.D."/>
            <person name="Amend J.P."/>
        </authorList>
    </citation>
    <scope>NUCLEOTIDE SEQUENCE [LARGE SCALE GENOMIC DNA]</scope>
    <source>
        <strain evidence="1">SURF_5</strain>
    </source>
</reference>
<accession>A0A3A4NRJ6</accession>
<name>A0A3A4NRJ6_ABYX5</name>
<dbReference type="AlphaFoldDB" id="A0A3A4NRJ6"/>
<proteinExistence type="predicted"/>
<dbReference type="Proteomes" id="UP000265882">
    <property type="component" value="Unassembled WGS sequence"/>
</dbReference>
<sequence length="443" mass="50778">MNPVIARHAIYLPIQRALGGDLKVALRFHADIERQPESELEKYQEGALKELLDHVFSNVPFYREIVRKQPDLRTKDPFDILARLPIVSKADIREDISLFRDSKYTPFWRSTSGSTGLPFRFCKDRPSLLQMDAAMHAVYSWYGIEIGDRQARIWGRALRPRQRMAQGVKDLLLNRRRLSAFGITRETSRTFFSALERFRPAFIYCYPNAAVLFARYLNDMSLNGRALSLKAIICTSEPLLENHRSFLTDAFGCPVISEYGNSENGILAFECERGQMHALCGNVILEFLNNGKPASPGCLAEIAVTELHSRSIPFIRYRTGDLGAPRAERCTCGRPLPLVQLSCGRDHSFILRPDGTRVHAALLAYILKQGILQFRVIQLNLRELIVEFVPDHTYTDGLERIFRKRLHKYFGKEFFIRFRKVAHIPPEKNGKVLYFVSQIGTQL</sequence>
<protein>
    <submittedName>
        <fullName evidence="1">Phenylacetate--CoA ligase family protein</fullName>
    </submittedName>
</protein>
<evidence type="ECO:0000313" key="2">
    <source>
        <dbReference type="Proteomes" id="UP000265882"/>
    </source>
</evidence>
<dbReference type="PANTHER" id="PTHR36932">
    <property type="entry name" value="CAPSULAR POLYSACCHARIDE BIOSYNTHESIS PROTEIN"/>
    <property type="match status" value="1"/>
</dbReference>
<dbReference type="GO" id="GO:0016874">
    <property type="term" value="F:ligase activity"/>
    <property type="evidence" value="ECO:0007669"/>
    <property type="project" value="UniProtKB-KW"/>
</dbReference>
<organism evidence="1 2">
    <name type="scientific">Abyssobacteria bacterium (strain SURF_5)</name>
    <dbReference type="NCBI Taxonomy" id="2093360"/>
    <lineage>
        <taxon>Bacteria</taxon>
        <taxon>Pseudomonadati</taxon>
        <taxon>Candidatus Hydrogenedentota</taxon>
        <taxon>Candidatus Abyssobacteria</taxon>
    </lineage>
</organism>
<gene>
    <name evidence="1" type="ORF">C4520_11050</name>
</gene>
<evidence type="ECO:0000313" key="1">
    <source>
        <dbReference type="EMBL" id="RJP20686.1"/>
    </source>
</evidence>